<comment type="caution">
    <text evidence="1">The sequence shown here is derived from an EMBL/GenBank/DDBJ whole genome shotgun (WGS) entry which is preliminary data.</text>
</comment>
<proteinExistence type="predicted"/>
<name>A0A8X6WMC7_TRICX</name>
<keyword evidence="2" id="KW-1185">Reference proteome</keyword>
<sequence length="128" mass="14999">MKKKFIDPPLIFTLIQNNRQIKIDLKRGWDWIITPAKGNQLLNLLRVDPNKDFLITHKQQGFSVIRNYITPNKEIFKNQETKLIARESILDHTYEIKLEGGDLLQRINSKLLDVGLNDVKFLKAMDKL</sequence>
<gene>
    <name evidence="1" type="primary">AVEN_168658_1</name>
    <name evidence="1" type="ORF">TNCV_2568611</name>
</gene>
<dbReference type="EMBL" id="BMAU01021438">
    <property type="protein sequence ID" value="GFY36899.1"/>
    <property type="molecule type" value="Genomic_DNA"/>
</dbReference>
<dbReference type="Proteomes" id="UP000887159">
    <property type="component" value="Unassembled WGS sequence"/>
</dbReference>
<reference evidence="1" key="1">
    <citation type="submission" date="2020-08" db="EMBL/GenBank/DDBJ databases">
        <title>Multicomponent nature underlies the extraordinary mechanical properties of spider dragline silk.</title>
        <authorList>
            <person name="Kono N."/>
            <person name="Nakamura H."/>
            <person name="Mori M."/>
            <person name="Yoshida Y."/>
            <person name="Ohtoshi R."/>
            <person name="Malay A.D."/>
            <person name="Moran D.A.P."/>
            <person name="Tomita M."/>
            <person name="Numata K."/>
            <person name="Arakawa K."/>
        </authorList>
    </citation>
    <scope>NUCLEOTIDE SEQUENCE</scope>
</reference>
<evidence type="ECO:0000313" key="1">
    <source>
        <dbReference type="EMBL" id="GFY36899.1"/>
    </source>
</evidence>
<protein>
    <submittedName>
        <fullName evidence="1">Uncharacterized protein</fullName>
    </submittedName>
</protein>
<evidence type="ECO:0000313" key="2">
    <source>
        <dbReference type="Proteomes" id="UP000887159"/>
    </source>
</evidence>
<organism evidence="1 2">
    <name type="scientific">Trichonephila clavipes</name>
    <name type="common">Golden silk orbweaver</name>
    <name type="synonym">Nephila clavipes</name>
    <dbReference type="NCBI Taxonomy" id="2585209"/>
    <lineage>
        <taxon>Eukaryota</taxon>
        <taxon>Metazoa</taxon>
        <taxon>Ecdysozoa</taxon>
        <taxon>Arthropoda</taxon>
        <taxon>Chelicerata</taxon>
        <taxon>Arachnida</taxon>
        <taxon>Araneae</taxon>
        <taxon>Araneomorphae</taxon>
        <taxon>Entelegynae</taxon>
        <taxon>Araneoidea</taxon>
        <taxon>Nephilidae</taxon>
        <taxon>Trichonephila</taxon>
    </lineage>
</organism>
<accession>A0A8X6WMC7</accession>
<dbReference type="AlphaFoldDB" id="A0A8X6WMC7"/>